<dbReference type="GO" id="GO:0016705">
    <property type="term" value="F:oxidoreductase activity, acting on paired donors, with incorporation or reduction of molecular oxygen"/>
    <property type="evidence" value="ECO:0007669"/>
    <property type="project" value="InterPro"/>
</dbReference>
<protein>
    <submittedName>
        <fullName evidence="4">Uncharacterized protein</fullName>
    </submittedName>
</protein>
<dbReference type="InterPro" id="IPR036396">
    <property type="entry name" value="Cyt_P450_sf"/>
</dbReference>
<dbReference type="PANTHER" id="PTHR24291:SF201">
    <property type="entry name" value="CYTOCHROME P450, FAMILY 4, SUBFAMILY B, POLYPEPTIDE 7"/>
    <property type="match status" value="1"/>
</dbReference>
<dbReference type="InterPro" id="IPR017972">
    <property type="entry name" value="Cyt_P450_CS"/>
</dbReference>
<comment type="similarity">
    <text evidence="1 3">Belongs to the cytochrome P450 family.</text>
</comment>
<organism evidence="4">
    <name type="scientific">Oikopleura dioica</name>
    <name type="common">Tunicate</name>
    <dbReference type="NCBI Taxonomy" id="34765"/>
    <lineage>
        <taxon>Eukaryota</taxon>
        <taxon>Metazoa</taxon>
        <taxon>Chordata</taxon>
        <taxon>Tunicata</taxon>
        <taxon>Appendicularia</taxon>
        <taxon>Copelata</taxon>
        <taxon>Oikopleuridae</taxon>
        <taxon>Oikopleura</taxon>
    </lineage>
</organism>
<feature type="binding site" description="axial binding residue" evidence="2">
    <location>
        <position position="453"/>
    </location>
    <ligand>
        <name>heme</name>
        <dbReference type="ChEBI" id="CHEBI:30413"/>
    </ligand>
    <ligandPart>
        <name>Fe</name>
        <dbReference type="ChEBI" id="CHEBI:18248"/>
    </ligandPart>
</feature>
<dbReference type="InterPro" id="IPR050196">
    <property type="entry name" value="Cytochrome_P450_Monoox"/>
</dbReference>
<dbReference type="Pfam" id="PF00067">
    <property type="entry name" value="p450"/>
    <property type="match status" value="1"/>
</dbReference>
<keyword evidence="3" id="KW-0560">Oxidoreductase</keyword>
<evidence type="ECO:0000256" key="1">
    <source>
        <dbReference type="ARBA" id="ARBA00010617"/>
    </source>
</evidence>
<sequence>MQAKMGKVKFIFFIIEIKKDMRGATLTDPDLFPNHWLIGGLFDAPDPNEIGIFRTWEMRILNQMQKRHGEIGPIYIFLGLTPFTFFHETPCLESLLRSQVNREKNFGYGFLKPWLGDGILISAGKKWQHRRRNLNSAFHFNILNSYFIMMREIVDEYKVSLSKRIKAGIKDFEFHDEFNKLSLQIINYTAMGSKLDYNDPLAETYRKDVDRIKRSLRVRANNPLLWFENLFFKLTPEGRKQLKIIKRLHKFTDAILDTRVKMFKNLNKEEIQEIKESYEAGKIKRSLPFLDNLLYSHFEQKEIDWEGVKEEMEVFMFAGHDTTTATSVFGLQFITENEEVLAKVLKEQDEIYGDSEMDDLKSMIYLEQCIKETLRLRAPVREYFRQIDQSPLQSSEGEIHISSKASVSIIADFIHHSEKHFENAFKFDPSRWASEKRRHPYAFIPFSAGPRNCIGQKFAMIELKLVLATILRNFKFQPKAKSEQMVIASDFISSPWPGCWISVSQ</sequence>
<dbReference type="Gene3D" id="1.10.630.10">
    <property type="entry name" value="Cytochrome P450"/>
    <property type="match status" value="1"/>
</dbReference>
<evidence type="ECO:0000313" key="4">
    <source>
        <dbReference type="EMBL" id="CBY15264.1"/>
    </source>
</evidence>
<dbReference type="InterPro" id="IPR002401">
    <property type="entry name" value="Cyt_P450_E_grp-I"/>
</dbReference>
<dbReference type="GO" id="GO:0004497">
    <property type="term" value="F:monooxygenase activity"/>
    <property type="evidence" value="ECO:0007669"/>
    <property type="project" value="UniProtKB-KW"/>
</dbReference>
<dbReference type="GO" id="GO:0005506">
    <property type="term" value="F:iron ion binding"/>
    <property type="evidence" value="ECO:0007669"/>
    <property type="project" value="InterPro"/>
</dbReference>
<comment type="cofactor">
    <cofactor evidence="2">
        <name>heme</name>
        <dbReference type="ChEBI" id="CHEBI:30413"/>
    </cofactor>
</comment>
<proteinExistence type="inferred from homology"/>
<evidence type="ECO:0000256" key="3">
    <source>
        <dbReference type="RuleBase" id="RU000461"/>
    </source>
</evidence>
<dbReference type="InterPro" id="IPR001128">
    <property type="entry name" value="Cyt_P450"/>
</dbReference>
<evidence type="ECO:0000313" key="5">
    <source>
        <dbReference type="Proteomes" id="UP000001307"/>
    </source>
</evidence>
<accession>E4Y052</accession>
<evidence type="ECO:0000256" key="2">
    <source>
        <dbReference type="PIRSR" id="PIRSR602401-1"/>
    </source>
</evidence>
<dbReference type="PRINTS" id="PR00385">
    <property type="entry name" value="P450"/>
</dbReference>
<dbReference type="PANTHER" id="PTHR24291">
    <property type="entry name" value="CYTOCHROME P450 FAMILY 4"/>
    <property type="match status" value="1"/>
</dbReference>
<keyword evidence="2 3" id="KW-0408">Iron</keyword>
<keyword evidence="3" id="KW-0503">Monooxygenase</keyword>
<dbReference type="EMBL" id="FN653459">
    <property type="protein sequence ID" value="CBY15264.1"/>
    <property type="molecule type" value="Genomic_DNA"/>
</dbReference>
<keyword evidence="5" id="KW-1185">Reference proteome</keyword>
<dbReference type="AlphaFoldDB" id="E4Y052"/>
<keyword evidence="2 3" id="KW-0349">Heme</keyword>
<dbReference type="PRINTS" id="PR00463">
    <property type="entry name" value="EP450I"/>
</dbReference>
<gene>
    <name evidence="4" type="ORF">GSOID_T00012160001</name>
</gene>
<keyword evidence="2 3" id="KW-0479">Metal-binding</keyword>
<dbReference type="InParanoid" id="E4Y052"/>
<dbReference type="OrthoDB" id="1470350at2759"/>
<dbReference type="SUPFAM" id="SSF48264">
    <property type="entry name" value="Cytochrome P450"/>
    <property type="match status" value="1"/>
</dbReference>
<dbReference type="Proteomes" id="UP000001307">
    <property type="component" value="Unassembled WGS sequence"/>
</dbReference>
<name>E4Y052_OIKDI</name>
<dbReference type="PROSITE" id="PS00086">
    <property type="entry name" value="CYTOCHROME_P450"/>
    <property type="match status" value="1"/>
</dbReference>
<reference evidence="4" key="1">
    <citation type="journal article" date="2010" name="Science">
        <title>Plasticity of animal genome architecture unmasked by rapid evolution of a pelagic tunicate.</title>
        <authorList>
            <person name="Denoeud F."/>
            <person name="Henriet S."/>
            <person name="Mungpakdee S."/>
            <person name="Aury J.M."/>
            <person name="Da Silva C."/>
            <person name="Brinkmann H."/>
            <person name="Mikhaleva J."/>
            <person name="Olsen L.C."/>
            <person name="Jubin C."/>
            <person name="Canestro C."/>
            <person name="Bouquet J.M."/>
            <person name="Danks G."/>
            <person name="Poulain J."/>
            <person name="Campsteijn C."/>
            <person name="Adamski M."/>
            <person name="Cross I."/>
            <person name="Yadetie F."/>
            <person name="Muffato M."/>
            <person name="Louis A."/>
            <person name="Butcher S."/>
            <person name="Tsagkogeorga G."/>
            <person name="Konrad A."/>
            <person name="Singh S."/>
            <person name="Jensen M.F."/>
            <person name="Cong E.H."/>
            <person name="Eikeseth-Otteraa H."/>
            <person name="Noel B."/>
            <person name="Anthouard V."/>
            <person name="Porcel B.M."/>
            <person name="Kachouri-Lafond R."/>
            <person name="Nishino A."/>
            <person name="Ugolini M."/>
            <person name="Chourrout P."/>
            <person name="Nishida H."/>
            <person name="Aasland R."/>
            <person name="Huzurbazar S."/>
            <person name="Westhof E."/>
            <person name="Delsuc F."/>
            <person name="Lehrach H."/>
            <person name="Reinhardt R."/>
            <person name="Weissenbach J."/>
            <person name="Roy S.W."/>
            <person name="Artiguenave F."/>
            <person name="Postlethwait J.H."/>
            <person name="Manak J.R."/>
            <person name="Thompson E.M."/>
            <person name="Jaillon O."/>
            <person name="Du Pasquier L."/>
            <person name="Boudinot P."/>
            <person name="Liberles D.A."/>
            <person name="Volff J.N."/>
            <person name="Philippe H."/>
            <person name="Lenhard B."/>
            <person name="Roest Crollius H."/>
            <person name="Wincker P."/>
            <person name="Chourrout D."/>
        </authorList>
    </citation>
    <scope>NUCLEOTIDE SEQUENCE [LARGE SCALE GENOMIC DNA]</scope>
</reference>
<dbReference type="GO" id="GO:0020037">
    <property type="term" value="F:heme binding"/>
    <property type="evidence" value="ECO:0007669"/>
    <property type="project" value="InterPro"/>
</dbReference>